<reference evidence="3" key="1">
    <citation type="journal article" date="2013" name="Nature">
        <title>Draft genome of the wheat A-genome progenitor Triticum urartu.</title>
        <authorList>
            <person name="Ling H.Q."/>
            <person name="Zhao S."/>
            <person name="Liu D."/>
            <person name="Wang J."/>
            <person name="Sun H."/>
            <person name="Zhang C."/>
            <person name="Fan H."/>
            <person name="Li D."/>
            <person name="Dong L."/>
            <person name="Tao Y."/>
            <person name="Gao C."/>
            <person name="Wu H."/>
            <person name="Li Y."/>
            <person name="Cui Y."/>
            <person name="Guo X."/>
            <person name="Zheng S."/>
            <person name="Wang B."/>
            <person name="Yu K."/>
            <person name="Liang Q."/>
            <person name="Yang W."/>
            <person name="Lou X."/>
            <person name="Chen J."/>
            <person name="Feng M."/>
            <person name="Jian J."/>
            <person name="Zhang X."/>
            <person name="Luo G."/>
            <person name="Jiang Y."/>
            <person name="Liu J."/>
            <person name="Wang Z."/>
            <person name="Sha Y."/>
            <person name="Zhang B."/>
            <person name="Wu H."/>
            <person name="Tang D."/>
            <person name="Shen Q."/>
            <person name="Xue P."/>
            <person name="Zou S."/>
            <person name="Wang X."/>
            <person name="Liu X."/>
            <person name="Wang F."/>
            <person name="Yang Y."/>
            <person name="An X."/>
            <person name="Dong Z."/>
            <person name="Zhang K."/>
            <person name="Zhang X."/>
            <person name="Luo M.C."/>
            <person name="Dvorak J."/>
            <person name="Tong Y."/>
            <person name="Wang J."/>
            <person name="Yang H."/>
            <person name="Li Z."/>
            <person name="Wang D."/>
            <person name="Zhang A."/>
            <person name="Wang J."/>
        </authorList>
    </citation>
    <scope>NUCLEOTIDE SEQUENCE</scope>
</reference>
<dbReference type="EMBL" id="KD012238">
    <property type="protein sequence ID" value="EMS68006.1"/>
    <property type="molecule type" value="Genomic_DNA"/>
</dbReference>
<evidence type="ECO:0000256" key="1">
    <source>
        <dbReference type="SAM" id="Coils"/>
    </source>
</evidence>
<protein>
    <submittedName>
        <fullName evidence="3">Uncharacterized protein</fullName>
    </submittedName>
</protein>
<feature type="region of interest" description="Disordered" evidence="2">
    <location>
        <begin position="1"/>
        <end position="127"/>
    </location>
</feature>
<evidence type="ECO:0000256" key="2">
    <source>
        <dbReference type="SAM" id="MobiDB-lite"/>
    </source>
</evidence>
<organism evidence="3">
    <name type="scientific">Triticum urartu</name>
    <name type="common">Red wild einkorn</name>
    <name type="synonym">Crithodium urartu</name>
    <dbReference type="NCBI Taxonomy" id="4572"/>
    <lineage>
        <taxon>Eukaryota</taxon>
        <taxon>Viridiplantae</taxon>
        <taxon>Streptophyta</taxon>
        <taxon>Embryophyta</taxon>
        <taxon>Tracheophyta</taxon>
        <taxon>Spermatophyta</taxon>
        <taxon>Magnoliopsida</taxon>
        <taxon>Liliopsida</taxon>
        <taxon>Poales</taxon>
        <taxon>Poaceae</taxon>
        <taxon>BOP clade</taxon>
        <taxon>Pooideae</taxon>
        <taxon>Triticodae</taxon>
        <taxon>Triticeae</taxon>
        <taxon>Triticinae</taxon>
        <taxon>Triticum</taxon>
    </lineage>
</organism>
<dbReference type="eggNOG" id="ENOG502R4T9">
    <property type="taxonomic scope" value="Eukaryota"/>
</dbReference>
<evidence type="ECO:0000313" key="3">
    <source>
        <dbReference type="EMBL" id="EMS68006.1"/>
    </source>
</evidence>
<feature type="compositionally biased region" description="Polar residues" evidence="2">
    <location>
        <begin position="68"/>
        <end position="84"/>
    </location>
</feature>
<sequence>MASSGGRTGSGEDVERGDSNKSGESSSGTSASSATSDGSGNKKKKKTLPLGKFHIEVESAHPQGRSAVAQTRARTADPTPQTRRPNYKSKEEFQDEFPLLGASPASSSRKQNAHAAAHPPESDRLLPREQVTEGVAQLQPGDQLMEEAAHLLPQEQQMARLKAVAAELDRLKATAAELDRLKARDDLMEELAAEGSAGLKAETNVLLKEFAHLLQTYKMKGRISFYGCRALPMVPSNDFDFVVDFNHVLDEGYIDLAVKIVKEKNARRGTGWLLKTTLDFLKTQRLLDRDNLLGVILEFDNLPETMKPFSEYDSADLMQRDMSPLGVEHNLVMAIFIGRQIYIRGQEHMLDQHDAGKTWGGHFEQKDIYVIQYSRANISCRIRPSDKNLPCSAENRVLDIQKLHQSMVSKYQIDGHYPAHFNCLKLDMVNLNATSIDASVVVQYLPYHVALMPQGAIKFMTEALYDATEGVRMNDEDFKIYKAVFEAPPSGEEDWRMEYSNSPDPLVRGVYHHDNETVEEVLKNNTDLENTRSAAVQGNRRSATVQANMRSAVVQGSMSSVGGTSTGSVRSKFQRTRKGKLNFKRHLGVHLHSHMAEKRPLKGLFQGEVYSSTKNNILGDIFSELFKGPTMKLETQ</sequence>
<accession>M8A7L5</accession>
<proteinExistence type="predicted"/>
<gene>
    <name evidence="3" type="ORF">TRIUR3_11172</name>
</gene>
<feature type="coiled-coil region" evidence="1">
    <location>
        <begin position="154"/>
        <end position="184"/>
    </location>
</feature>
<feature type="compositionally biased region" description="Low complexity" evidence="2">
    <location>
        <begin position="22"/>
        <end position="39"/>
    </location>
</feature>
<dbReference type="AlphaFoldDB" id="M8A7L5"/>
<keyword evidence="1" id="KW-0175">Coiled coil</keyword>
<name>M8A7L5_TRIUA</name>